<keyword evidence="2" id="KW-1185">Reference proteome</keyword>
<accession>A0A9D4HT89</accession>
<proteinExistence type="predicted"/>
<comment type="caution">
    <text evidence="1">The sequence shown here is derived from an EMBL/GenBank/DDBJ whole genome shotgun (WGS) entry which is preliminary data.</text>
</comment>
<protein>
    <submittedName>
        <fullName evidence="1">Uncharacterized protein</fullName>
    </submittedName>
</protein>
<organism evidence="1 2">
    <name type="scientific">Dreissena polymorpha</name>
    <name type="common">Zebra mussel</name>
    <name type="synonym">Mytilus polymorpha</name>
    <dbReference type="NCBI Taxonomy" id="45954"/>
    <lineage>
        <taxon>Eukaryota</taxon>
        <taxon>Metazoa</taxon>
        <taxon>Spiralia</taxon>
        <taxon>Lophotrochozoa</taxon>
        <taxon>Mollusca</taxon>
        <taxon>Bivalvia</taxon>
        <taxon>Autobranchia</taxon>
        <taxon>Heteroconchia</taxon>
        <taxon>Euheterodonta</taxon>
        <taxon>Imparidentia</taxon>
        <taxon>Neoheterodontei</taxon>
        <taxon>Myida</taxon>
        <taxon>Dreissenoidea</taxon>
        <taxon>Dreissenidae</taxon>
        <taxon>Dreissena</taxon>
    </lineage>
</organism>
<dbReference type="EMBL" id="JAIWYP010000012">
    <property type="protein sequence ID" value="KAH3730060.1"/>
    <property type="molecule type" value="Genomic_DNA"/>
</dbReference>
<gene>
    <name evidence="1" type="ORF">DPMN_056038</name>
</gene>
<sequence>MAKALWKLVEELDIVCLAASYTQEHMSSDGMYSLHGYVNNRNLLCLKFPSRNVSQKKYIYYICFNEGQPMHGIAATPCEHVLLDNERTLKVRCGILVSGAINPIKVLMVEKLG</sequence>
<reference evidence="1" key="1">
    <citation type="journal article" date="2019" name="bioRxiv">
        <title>The Genome of the Zebra Mussel, Dreissena polymorpha: A Resource for Invasive Species Research.</title>
        <authorList>
            <person name="McCartney M.A."/>
            <person name="Auch B."/>
            <person name="Kono T."/>
            <person name="Mallez S."/>
            <person name="Zhang Y."/>
            <person name="Obille A."/>
            <person name="Becker A."/>
            <person name="Abrahante J.E."/>
            <person name="Garbe J."/>
            <person name="Badalamenti J.P."/>
            <person name="Herman A."/>
            <person name="Mangelson H."/>
            <person name="Liachko I."/>
            <person name="Sullivan S."/>
            <person name="Sone E.D."/>
            <person name="Koren S."/>
            <person name="Silverstein K.A.T."/>
            <person name="Beckman K.B."/>
            <person name="Gohl D.M."/>
        </authorList>
    </citation>
    <scope>NUCLEOTIDE SEQUENCE</scope>
    <source>
        <strain evidence="1">Duluth1</strain>
        <tissue evidence="1">Whole animal</tissue>
    </source>
</reference>
<name>A0A9D4HT89_DREPO</name>
<evidence type="ECO:0000313" key="2">
    <source>
        <dbReference type="Proteomes" id="UP000828390"/>
    </source>
</evidence>
<dbReference type="Proteomes" id="UP000828390">
    <property type="component" value="Unassembled WGS sequence"/>
</dbReference>
<reference evidence="1" key="2">
    <citation type="submission" date="2020-11" db="EMBL/GenBank/DDBJ databases">
        <authorList>
            <person name="McCartney M.A."/>
            <person name="Auch B."/>
            <person name="Kono T."/>
            <person name="Mallez S."/>
            <person name="Becker A."/>
            <person name="Gohl D.M."/>
            <person name="Silverstein K.A.T."/>
            <person name="Koren S."/>
            <person name="Bechman K.B."/>
            <person name="Herman A."/>
            <person name="Abrahante J.E."/>
            <person name="Garbe J."/>
        </authorList>
    </citation>
    <scope>NUCLEOTIDE SEQUENCE</scope>
    <source>
        <strain evidence="1">Duluth1</strain>
        <tissue evidence="1">Whole animal</tissue>
    </source>
</reference>
<evidence type="ECO:0000313" key="1">
    <source>
        <dbReference type="EMBL" id="KAH3730060.1"/>
    </source>
</evidence>
<dbReference type="AlphaFoldDB" id="A0A9D4HT89"/>